<comment type="caution">
    <text evidence="2">The sequence shown here is derived from an EMBL/GenBank/DDBJ whole genome shotgun (WGS) entry which is preliminary data.</text>
</comment>
<protein>
    <submittedName>
        <fullName evidence="2">Uncharacterized protein</fullName>
    </submittedName>
</protein>
<reference evidence="2 3" key="1">
    <citation type="submission" date="2022-12" db="EMBL/GenBank/DDBJ databases">
        <title>Chromosome-level genome assembly of true bugs.</title>
        <authorList>
            <person name="Ma L."/>
            <person name="Li H."/>
        </authorList>
    </citation>
    <scope>NUCLEOTIDE SEQUENCE [LARGE SCALE GENOMIC DNA]</scope>
    <source>
        <strain evidence="2">Lab_2022b</strain>
    </source>
</reference>
<dbReference type="AlphaFoldDB" id="A0AAW1D7S4"/>
<proteinExistence type="predicted"/>
<feature type="region of interest" description="Disordered" evidence="1">
    <location>
        <begin position="79"/>
        <end position="98"/>
    </location>
</feature>
<name>A0AAW1D7S4_9HEMI</name>
<accession>A0AAW1D7S4</accession>
<dbReference type="EMBL" id="JAPXFL010000006">
    <property type="protein sequence ID" value="KAK9504972.1"/>
    <property type="molecule type" value="Genomic_DNA"/>
</dbReference>
<organism evidence="2 3">
    <name type="scientific">Rhynocoris fuscipes</name>
    <dbReference type="NCBI Taxonomy" id="488301"/>
    <lineage>
        <taxon>Eukaryota</taxon>
        <taxon>Metazoa</taxon>
        <taxon>Ecdysozoa</taxon>
        <taxon>Arthropoda</taxon>
        <taxon>Hexapoda</taxon>
        <taxon>Insecta</taxon>
        <taxon>Pterygota</taxon>
        <taxon>Neoptera</taxon>
        <taxon>Paraneoptera</taxon>
        <taxon>Hemiptera</taxon>
        <taxon>Heteroptera</taxon>
        <taxon>Panheteroptera</taxon>
        <taxon>Cimicomorpha</taxon>
        <taxon>Reduviidae</taxon>
        <taxon>Harpactorinae</taxon>
        <taxon>Harpactorini</taxon>
        <taxon>Rhynocoris</taxon>
    </lineage>
</organism>
<evidence type="ECO:0000313" key="3">
    <source>
        <dbReference type="Proteomes" id="UP001461498"/>
    </source>
</evidence>
<gene>
    <name evidence="2" type="ORF">O3M35_009135</name>
</gene>
<dbReference type="Proteomes" id="UP001461498">
    <property type="component" value="Unassembled WGS sequence"/>
</dbReference>
<keyword evidence="3" id="KW-1185">Reference proteome</keyword>
<sequence>MLVYIELVLNLSRSYPVNMCFQEHPNGDKPMEYHPNYYSRGLRFTLPVKINLTSRIGRSTVINLNNHWHEFEALLEPGRQQTASLNNEETTQPGNTAS</sequence>
<evidence type="ECO:0000256" key="1">
    <source>
        <dbReference type="SAM" id="MobiDB-lite"/>
    </source>
</evidence>
<evidence type="ECO:0000313" key="2">
    <source>
        <dbReference type="EMBL" id="KAK9504972.1"/>
    </source>
</evidence>